<sequence>MITELYYRTNNTELFTDYYFNKPLDIISKIPYGCKVYDEYDNEMTLQHT</sequence>
<evidence type="ECO:0000313" key="1">
    <source>
        <dbReference type="EMBL" id="AYV80264.1"/>
    </source>
</evidence>
<name>A0A3G5A190_9VIRU</name>
<gene>
    <name evidence="1" type="ORF">Gaeavirus23_3</name>
</gene>
<reference evidence="1" key="1">
    <citation type="submission" date="2018-10" db="EMBL/GenBank/DDBJ databases">
        <title>Hidden diversity of soil giant viruses.</title>
        <authorList>
            <person name="Schulz F."/>
            <person name="Alteio L."/>
            <person name="Goudeau D."/>
            <person name="Ryan E.M."/>
            <person name="Malmstrom R.R."/>
            <person name="Blanchard J."/>
            <person name="Woyke T."/>
        </authorList>
    </citation>
    <scope>NUCLEOTIDE SEQUENCE</scope>
    <source>
        <strain evidence="1">GAV1</strain>
    </source>
</reference>
<proteinExistence type="predicted"/>
<accession>A0A3G5A190</accession>
<organism evidence="1">
    <name type="scientific">Gaeavirus sp</name>
    <dbReference type="NCBI Taxonomy" id="2487767"/>
    <lineage>
        <taxon>Viruses</taxon>
        <taxon>Varidnaviria</taxon>
        <taxon>Bamfordvirae</taxon>
        <taxon>Nucleocytoviricota</taxon>
        <taxon>Megaviricetes</taxon>
        <taxon>Imitervirales</taxon>
        <taxon>Mimiviridae</taxon>
        <taxon>Klosneuvirinae</taxon>
    </lineage>
</organism>
<protein>
    <submittedName>
        <fullName evidence="1">Uncharacterized protein</fullName>
    </submittedName>
</protein>
<dbReference type="EMBL" id="MK072221">
    <property type="protein sequence ID" value="AYV80264.1"/>
    <property type="molecule type" value="Genomic_DNA"/>
</dbReference>